<dbReference type="PANTHER" id="PTHR45846">
    <property type="entry name" value="TRNA-DIHYDROURIDINE(47) SYNTHASE [NAD(P)(+)]-LIKE"/>
    <property type="match status" value="1"/>
</dbReference>
<dbReference type="PATRIC" id="fig|448.7.peg.232"/>
<accession>A0A0W0TV79</accession>
<name>A0A0W0TV79_LEGER</name>
<dbReference type="InterPro" id="IPR013785">
    <property type="entry name" value="Aldolase_TIM"/>
</dbReference>
<evidence type="ECO:0000256" key="4">
    <source>
        <dbReference type="ARBA" id="ARBA00022694"/>
    </source>
</evidence>
<evidence type="ECO:0000256" key="7">
    <source>
        <dbReference type="PIRNR" id="PIRNR006621"/>
    </source>
</evidence>
<keyword evidence="5" id="KW-0521">NADP</keyword>
<dbReference type="EC" id="1.3.1.-" evidence="7"/>
<reference evidence="11 12" key="1">
    <citation type="submission" date="2015-11" db="EMBL/GenBank/DDBJ databases">
        <title>Genomic analysis of 38 Legionella species identifies large and diverse effector repertoires.</title>
        <authorList>
            <person name="Burstein D."/>
            <person name="Amaro F."/>
            <person name="Zusman T."/>
            <person name="Lifshitz Z."/>
            <person name="Cohen O."/>
            <person name="Gilbert J.A."/>
            <person name="Pupko T."/>
            <person name="Shuman H.A."/>
            <person name="Segal G."/>
        </authorList>
    </citation>
    <scope>NUCLEOTIDE SEQUENCE [LARGE SCALE GENOMIC DNA]</scope>
    <source>
        <strain evidence="11 12">SE-32A-C8</strain>
    </source>
</reference>
<evidence type="ECO:0000256" key="9">
    <source>
        <dbReference type="PIRSR" id="PIRSR006621-2"/>
    </source>
</evidence>
<dbReference type="RefSeq" id="WP_058525714.1">
    <property type="nucleotide sequence ID" value="NZ_CAAAHY010000018.1"/>
</dbReference>
<protein>
    <recommendedName>
        <fullName evidence="7">tRNA-dihydrouridine synthase</fullName>
        <ecNumber evidence="7">1.3.1.-</ecNumber>
    </recommendedName>
</protein>
<feature type="binding site" evidence="9">
    <location>
        <position position="79"/>
    </location>
    <ligand>
        <name>FMN</name>
        <dbReference type="ChEBI" id="CHEBI:58210"/>
    </ligand>
</feature>
<dbReference type="Pfam" id="PF01207">
    <property type="entry name" value="Dus"/>
    <property type="match status" value="1"/>
</dbReference>
<evidence type="ECO:0000313" key="11">
    <source>
        <dbReference type="EMBL" id="KTC99323.1"/>
    </source>
</evidence>
<dbReference type="EMBL" id="LNYA01000003">
    <property type="protein sequence ID" value="KTC99323.1"/>
    <property type="molecule type" value="Genomic_DNA"/>
</dbReference>
<dbReference type="InterPro" id="IPR035587">
    <property type="entry name" value="DUS-like_FMN-bd"/>
</dbReference>
<keyword evidence="3 7" id="KW-0288">FMN</keyword>
<dbReference type="OrthoDB" id="9764501at2"/>
<keyword evidence="6 7" id="KW-0560">Oxidoreductase</keyword>
<feature type="binding site" evidence="9">
    <location>
        <begin position="230"/>
        <end position="231"/>
    </location>
    <ligand>
        <name>FMN</name>
        <dbReference type="ChEBI" id="CHEBI:58210"/>
    </ligand>
</feature>
<dbReference type="Gene3D" id="3.20.20.70">
    <property type="entry name" value="Aldolase class I"/>
    <property type="match status" value="1"/>
</dbReference>
<keyword evidence="2 7" id="KW-0285">Flavoprotein</keyword>
<feature type="domain" description="DUS-like FMN-binding" evidence="10">
    <location>
        <begin position="23"/>
        <end position="292"/>
    </location>
</feature>
<dbReference type="AlphaFoldDB" id="A0A0W0TV79"/>
<organism evidence="11 12">
    <name type="scientific">Legionella erythra</name>
    <dbReference type="NCBI Taxonomy" id="448"/>
    <lineage>
        <taxon>Bacteria</taxon>
        <taxon>Pseudomonadati</taxon>
        <taxon>Pseudomonadota</taxon>
        <taxon>Gammaproteobacteria</taxon>
        <taxon>Legionellales</taxon>
        <taxon>Legionellaceae</taxon>
        <taxon>Legionella</taxon>
    </lineage>
</organism>
<comment type="function">
    <text evidence="7">Catalyzes the synthesis of 5,6-dihydrouridine (D), a modified base found in the D-loop of most tRNAs, via the reduction of the C5-C6 double bond in target uridines.</text>
</comment>
<gene>
    <name evidence="11" type="ORF">Lery_0224</name>
</gene>
<dbReference type="CDD" id="cd02801">
    <property type="entry name" value="DUS_like_FMN"/>
    <property type="match status" value="1"/>
</dbReference>
<proteinExistence type="inferred from homology"/>
<dbReference type="Proteomes" id="UP000054773">
    <property type="component" value="Unassembled WGS sequence"/>
</dbReference>
<evidence type="ECO:0000256" key="8">
    <source>
        <dbReference type="PIRSR" id="PIRSR006621-1"/>
    </source>
</evidence>
<dbReference type="GO" id="GO:0050660">
    <property type="term" value="F:flavin adenine dinucleotide binding"/>
    <property type="evidence" value="ECO:0007669"/>
    <property type="project" value="InterPro"/>
</dbReference>
<comment type="cofactor">
    <cofactor evidence="1 7 9">
        <name>FMN</name>
        <dbReference type="ChEBI" id="CHEBI:58210"/>
    </cofactor>
</comment>
<evidence type="ECO:0000256" key="2">
    <source>
        <dbReference type="ARBA" id="ARBA00022630"/>
    </source>
</evidence>
<feature type="active site" description="Proton donor" evidence="8">
    <location>
        <position position="109"/>
    </location>
</feature>
<evidence type="ECO:0000259" key="10">
    <source>
        <dbReference type="Pfam" id="PF01207"/>
    </source>
</evidence>
<keyword evidence="9" id="KW-0547">Nucleotide-binding</keyword>
<comment type="similarity">
    <text evidence="7">Belongs to the dus family.</text>
</comment>
<feature type="binding site" evidence="9">
    <location>
        <position position="148"/>
    </location>
    <ligand>
        <name>FMN</name>
        <dbReference type="ChEBI" id="CHEBI:58210"/>
    </ligand>
</feature>
<keyword evidence="4 7" id="KW-0819">tRNA processing</keyword>
<dbReference type="STRING" id="448.Lery_0224"/>
<evidence type="ECO:0000256" key="3">
    <source>
        <dbReference type="ARBA" id="ARBA00022643"/>
    </source>
</evidence>
<sequence>MQSFLKTPLHIGTLSLPNRLIQGPLAGFSCSAFRRLFYRFVPPAYCVSEMMSAHDVVYKHNFSSRYLFRAPEETRLCYQLAGHDPRLMAEAAAKLAAFQPDLLDINCGCPKTKIRKKGAGSALLQQPDTLKAIIRAVKDATPCPLTVKIRIQGNDNDLILAEQITEAGADALIVHGRRWVDDYDIACNFKQIARIKCHIAIPVIANGDIHDAETLHQAWLETGCDAFMISRAGTGKPWLYQQLLQEPALTVSQEHLIELFLLHLAYLSEQENEYQAVLQSKSLIRYYFKNRLAAFELPAFYALTSLAAIADYLHSPRLREAAAAVDL</sequence>
<dbReference type="InterPro" id="IPR018517">
    <property type="entry name" value="tRNA_hU_synthase_CS"/>
</dbReference>
<evidence type="ECO:0000313" key="12">
    <source>
        <dbReference type="Proteomes" id="UP000054773"/>
    </source>
</evidence>
<evidence type="ECO:0000256" key="5">
    <source>
        <dbReference type="ARBA" id="ARBA00022857"/>
    </source>
</evidence>
<dbReference type="PROSITE" id="PS01136">
    <property type="entry name" value="UPF0034"/>
    <property type="match status" value="1"/>
</dbReference>
<dbReference type="PIRSF" id="PIRSF006621">
    <property type="entry name" value="Dus"/>
    <property type="match status" value="1"/>
</dbReference>
<evidence type="ECO:0000256" key="1">
    <source>
        <dbReference type="ARBA" id="ARBA00001917"/>
    </source>
</evidence>
<dbReference type="PANTHER" id="PTHR45846:SF1">
    <property type="entry name" value="TRNA-DIHYDROURIDINE(47) SYNTHASE [NAD(P)(+)]-LIKE"/>
    <property type="match status" value="1"/>
</dbReference>
<dbReference type="GO" id="GO:0017150">
    <property type="term" value="F:tRNA dihydrouridine synthase activity"/>
    <property type="evidence" value="ECO:0007669"/>
    <property type="project" value="InterPro"/>
</dbReference>
<feature type="binding site" evidence="9">
    <location>
        <position position="175"/>
    </location>
    <ligand>
        <name>FMN</name>
        <dbReference type="ChEBI" id="CHEBI:58210"/>
    </ligand>
</feature>
<comment type="caution">
    <text evidence="11">The sequence shown here is derived from an EMBL/GenBank/DDBJ whole genome shotgun (WGS) entry which is preliminary data.</text>
</comment>
<keyword evidence="12" id="KW-1185">Reference proteome</keyword>
<dbReference type="PROSITE" id="PS51257">
    <property type="entry name" value="PROKAR_LIPOPROTEIN"/>
    <property type="match status" value="1"/>
</dbReference>
<evidence type="ECO:0000256" key="6">
    <source>
        <dbReference type="ARBA" id="ARBA00023002"/>
    </source>
</evidence>
<dbReference type="GO" id="GO:0003723">
    <property type="term" value="F:RNA binding"/>
    <property type="evidence" value="ECO:0007669"/>
    <property type="project" value="TreeGrafter"/>
</dbReference>
<dbReference type="InterPro" id="IPR001269">
    <property type="entry name" value="DUS_fam"/>
</dbReference>
<dbReference type="SUPFAM" id="SSF51395">
    <property type="entry name" value="FMN-linked oxidoreductases"/>
    <property type="match status" value="1"/>
</dbReference>